<dbReference type="Pfam" id="PF05936">
    <property type="entry name" value="T6SS_VasE"/>
    <property type="match status" value="1"/>
</dbReference>
<keyword evidence="1" id="KW-0472">Membrane</keyword>
<dbReference type="PANTHER" id="PTHR30329:SF19">
    <property type="entry name" value="OUTER MEMBRANE PROTEIN, OMPA FAMILY"/>
    <property type="match status" value="1"/>
</dbReference>
<name>A0A0K0FW83_STRVS</name>
<dbReference type="NCBIfam" id="TIGR03350">
    <property type="entry name" value="type_VI_ompA"/>
    <property type="match status" value="1"/>
</dbReference>
<reference evidence="4" key="2">
    <citation type="submission" date="2015-08" db="UniProtKB">
        <authorList>
            <consortium name="WormBaseParasite"/>
        </authorList>
    </citation>
    <scope>IDENTIFICATION</scope>
</reference>
<dbReference type="InterPro" id="IPR010263">
    <property type="entry name" value="T6SS_TssK"/>
</dbReference>
<dbReference type="InterPro" id="IPR036737">
    <property type="entry name" value="OmpA-like_sf"/>
</dbReference>
<dbReference type="STRING" id="75913.A0A0K0FW83"/>
<evidence type="ECO:0000313" key="4">
    <source>
        <dbReference type="WBParaSite" id="SVE_1664300.1"/>
    </source>
</evidence>
<dbReference type="Gene3D" id="1.25.40.590">
    <property type="entry name" value="Type IV / VI secretion system, DotU"/>
    <property type="match status" value="1"/>
</dbReference>
<evidence type="ECO:0000313" key="3">
    <source>
        <dbReference type="Proteomes" id="UP000035680"/>
    </source>
</evidence>
<accession>A0A0K0FW83</accession>
<dbReference type="NCBIfam" id="NF005999">
    <property type="entry name" value="PRK08126.1"/>
    <property type="match status" value="1"/>
</dbReference>
<evidence type="ECO:0000256" key="1">
    <source>
        <dbReference type="SAM" id="Phobius"/>
    </source>
</evidence>
<dbReference type="PANTHER" id="PTHR30329">
    <property type="entry name" value="STATOR ELEMENT OF FLAGELLAR MOTOR COMPLEX"/>
    <property type="match status" value="1"/>
</dbReference>
<dbReference type="Proteomes" id="UP000035680">
    <property type="component" value="Unassembled WGS sequence"/>
</dbReference>
<dbReference type="InterPro" id="IPR038522">
    <property type="entry name" value="T4/T6SS_DotU_sf"/>
</dbReference>
<dbReference type="PRINTS" id="PR01023">
    <property type="entry name" value="NAFLGMOTY"/>
</dbReference>
<dbReference type="NCBIfam" id="NF038228">
    <property type="entry name" value="IcmH_DotU_IVB"/>
    <property type="match status" value="1"/>
</dbReference>
<protein>
    <submittedName>
        <fullName evidence="4">OmpA-like domain-containing protein</fullName>
    </submittedName>
</protein>
<dbReference type="WBParaSite" id="SVE_1664300.1">
    <property type="protein sequence ID" value="SVE_1664300.1"/>
    <property type="gene ID" value="SVE_1664300"/>
</dbReference>
<reference evidence="3" key="1">
    <citation type="submission" date="2014-07" db="EMBL/GenBank/DDBJ databases">
        <authorList>
            <person name="Martin A.A"/>
            <person name="De Silva N."/>
        </authorList>
    </citation>
    <scope>NUCLEOTIDE SEQUENCE</scope>
</reference>
<dbReference type="Pfam" id="PF09850">
    <property type="entry name" value="DotU"/>
    <property type="match status" value="1"/>
</dbReference>
<organism evidence="3 4">
    <name type="scientific">Strongyloides venezuelensis</name>
    <name type="common">Threadworm</name>
    <dbReference type="NCBI Taxonomy" id="75913"/>
    <lineage>
        <taxon>Eukaryota</taxon>
        <taxon>Metazoa</taxon>
        <taxon>Ecdysozoa</taxon>
        <taxon>Nematoda</taxon>
        <taxon>Chromadorea</taxon>
        <taxon>Rhabditida</taxon>
        <taxon>Tylenchina</taxon>
        <taxon>Panagrolaimomorpha</taxon>
        <taxon>Strongyloidoidea</taxon>
        <taxon>Strongyloididae</taxon>
        <taxon>Strongyloides</taxon>
    </lineage>
</organism>
<keyword evidence="3" id="KW-1185">Reference proteome</keyword>
<feature type="domain" description="OmpA-like" evidence="2">
    <location>
        <begin position="517"/>
        <end position="635"/>
    </location>
</feature>
<dbReference type="NCBIfam" id="TIGR03349">
    <property type="entry name" value="IV_VI_DotU"/>
    <property type="match status" value="1"/>
</dbReference>
<dbReference type="AlphaFoldDB" id="A0A0K0FW83"/>
<dbReference type="Gene3D" id="3.30.1330.60">
    <property type="entry name" value="OmpA-like domain"/>
    <property type="match status" value="1"/>
</dbReference>
<dbReference type="CDD" id="cd07185">
    <property type="entry name" value="OmpA_C-like"/>
    <property type="match status" value="1"/>
</dbReference>
<dbReference type="InterPro" id="IPR006665">
    <property type="entry name" value="OmpA-like"/>
</dbReference>
<sequence>MRANSLAERLTGSDKHGHEAAEVSDYLLLQVLNRFGPLLIHMSKTPLSPEVLYRNLCALAGELSTYVRPQTRRPEEYKEYKHLTPYAGLKSVVDEVQYLLNAVLIRGAQRIPLEEGIYGILNAVVEPTELSDFSSLVLAVKAQMAVRTPAGTDSLAPAGSCFTGIAGAAASDPVPVRLHLLRHPPRRRVVGTYRPLWWYGNAYRRRVSRAGAGAPSAGGVKPPDSDGYDTAIQDSLRREDIKVVVEDGPDMKIRLAEITAAVNPLLAAASPLLCALAQMPRELSPGFVEHYRALLEREVRRYQTLCDQANLRREHVLAVRYCLCTSLDEAANNTTWGRRGVWAGKSLLVTFHGESEGGIKLFQIIGRLAASFQEHNDVLEIIYHILGLGFEGRYSVRPDGRKQLDDIRQQLLTQLVQRRDPITPTLSPGFAGAVSGRMRRMRRVPVWLSAGIALLVMLTLFGLYSHRMNLATETVQQRIDAIGKNLPPPPVPVHKLRLKILLANEIARGLLTVEEDDHHSRVIFRGDTMFIPGQKTVNDALSPVIDKAAREIARVGGAVTVTGHTDSQPIHSAEFPSNQVLSEKRATEVASLLTSGGVPVSRIRVVGKGDTVPVADNSTKTGRAQNRRVEILVVE</sequence>
<proteinExistence type="predicted"/>
<dbReference type="InterPro" id="IPR017733">
    <property type="entry name" value="OmpA-like_dom_proteobacteria"/>
</dbReference>
<dbReference type="Pfam" id="PF00691">
    <property type="entry name" value="OmpA"/>
    <property type="match status" value="1"/>
</dbReference>
<feature type="transmembrane region" description="Helical" evidence="1">
    <location>
        <begin position="444"/>
        <end position="464"/>
    </location>
</feature>
<dbReference type="InterPro" id="IPR017732">
    <property type="entry name" value="T4/T6SS_DotU"/>
</dbReference>
<dbReference type="PROSITE" id="PS51123">
    <property type="entry name" value="OMPA_2"/>
    <property type="match status" value="1"/>
</dbReference>
<keyword evidence="1" id="KW-0812">Transmembrane</keyword>
<evidence type="ECO:0000259" key="2">
    <source>
        <dbReference type="PROSITE" id="PS51123"/>
    </source>
</evidence>
<dbReference type="SUPFAM" id="SSF103088">
    <property type="entry name" value="OmpA-like"/>
    <property type="match status" value="1"/>
</dbReference>
<keyword evidence="1" id="KW-1133">Transmembrane helix</keyword>
<dbReference type="InterPro" id="IPR050330">
    <property type="entry name" value="Bact_OuterMem_StrucFunc"/>
</dbReference>